<protein>
    <submittedName>
        <fullName evidence="4">Uncharacterized membrane protein</fullName>
    </submittedName>
</protein>
<feature type="transmembrane region" description="Helical" evidence="3">
    <location>
        <begin position="73"/>
        <end position="91"/>
    </location>
</feature>
<keyword evidence="2 3" id="KW-1133">Transmembrane helix</keyword>
<gene>
    <name evidence="4" type="ORF">SAMN04488529_101984</name>
</gene>
<evidence type="ECO:0000256" key="1">
    <source>
        <dbReference type="ARBA" id="ARBA00022692"/>
    </source>
</evidence>
<evidence type="ECO:0000256" key="2">
    <source>
        <dbReference type="ARBA" id="ARBA00022989"/>
    </source>
</evidence>
<dbReference type="Gene3D" id="1.10.1760.20">
    <property type="match status" value="1"/>
</dbReference>
<evidence type="ECO:0000313" key="4">
    <source>
        <dbReference type="EMBL" id="SDO97009.1"/>
    </source>
</evidence>
<organism evidence="4 5">
    <name type="scientific">Clostridium gasigenes</name>
    <dbReference type="NCBI Taxonomy" id="94869"/>
    <lineage>
        <taxon>Bacteria</taxon>
        <taxon>Bacillati</taxon>
        <taxon>Bacillota</taxon>
        <taxon>Clostridia</taxon>
        <taxon>Eubacteriales</taxon>
        <taxon>Clostridiaceae</taxon>
        <taxon>Clostridium</taxon>
    </lineage>
</organism>
<evidence type="ECO:0000256" key="3">
    <source>
        <dbReference type="SAM" id="Phobius"/>
    </source>
</evidence>
<dbReference type="PANTHER" id="PTHR37815:SF3">
    <property type="entry name" value="UPF0397 PROTEIN SPR0429"/>
    <property type="match status" value="1"/>
</dbReference>
<keyword evidence="1 3" id="KW-0812">Transmembrane</keyword>
<dbReference type="GO" id="GO:0016020">
    <property type="term" value="C:membrane"/>
    <property type="evidence" value="ECO:0007669"/>
    <property type="project" value="InterPro"/>
</dbReference>
<name>A0A1H0NWK2_9CLOT</name>
<dbReference type="InterPro" id="IPR009825">
    <property type="entry name" value="ECF_substrate-spec-like"/>
</dbReference>
<dbReference type="Pfam" id="PF07155">
    <property type="entry name" value="ECF-ribofla_trS"/>
    <property type="match status" value="1"/>
</dbReference>
<dbReference type="AlphaFoldDB" id="A0A1H0NWK2"/>
<proteinExistence type="predicted"/>
<dbReference type="RefSeq" id="WP_089966374.1">
    <property type="nucleotide sequence ID" value="NZ_FNJM01000001.1"/>
</dbReference>
<dbReference type="PANTHER" id="PTHR37815">
    <property type="entry name" value="UPF0397 PROTEIN BC_2624-RELATED"/>
    <property type="match status" value="1"/>
</dbReference>
<dbReference type="OrthoDB" id="411368at2"/>
<accession>A0A1H0NWK2</accession>
<feature type="transmembrane region" description="Helical" evidence="3">
    <location>
        <begin position="146"/>
        <end position="167"/>
    </location>
</feature>
<sequence length="184" mass="20022">MNSNNIKNLVLNSLFIALVYVATRFINIPGPTPGGLFHLGNVMFFTIAIVFGKKAGAISGGVGMALFDLTSPYAIWAPFTLVIRLAMGYIIGAAAEKFQKKKVYNIVSILVGITVATLVMIVGYYISEVILYHNFITPLQSVWGNFMQSVVGTVIGIPFSVTLKAALKKANVNIYLEDKRISIK</sequence>
<dbReference type="STRING" id="94869.SAMN04488529_101984"/>
<evidence type="ECO:0000313" key="5">
    <source>
        <dbReference type="Proteomes" id="UP000198597"/>
    </source>
</evidence>
<feature type="transmembrane region" description="Helical" evidence="3">
    <location>
        <begin position="103"/>
        <end position="126"/>
    </location>
</feature>
<feature type="transmembrane region" description="Helical" evidence="3">
    <location>
        <begin position="6"/>
        <end position="23"/>
    </location>
</feature>
<keyword evidence="3" id="KW-0472">Membrane</keyword>
<keyword evidence="5" id="KW-1185">Reference proteome</keyword>
<dbReference type="EMBL" id="FNJM01000001">
    <property type="protein sequence ID" value="SDO97009.1"/>
    <property type="molecule type" value="Genomic_DNA"/>
</dbReference>
<reference evidence="4 5" key="1">
    <citation type="submission" date="2016-10" db="EMBL/GenBank/DDBJ databases">
        <authorList>
            <person name="de Groot N.N."/>
        </authorList>
    </citation>
    <scope>NUCLEOTIDE SEQUENCE [LARGE SCALE GENOMIC DNA]</scope>
    <source>
        <strain evidence="4 5">DSM 12272</strain>
    </source>
</reference>
<dbReference type="Proteomes" id="UP000198597">
    <property type="component" value="Unassembled WGS sequence"/>
</dbReference>